<comment type="caution">
    <text evidence="2">The sequence shown here is derived from an EMBL/GenBank/DDBJ whole genome shotgun (WGS) entry which is preliminary data.</text>
</comment>
<dbReference type="Proteomes" id="UP000521868">
    <property type="component" value="Unassembled WGS sequence"/>
</dbReference>
<dbReference type="Gene3D" id="3.30.450.150">
    <property type="entry name" value="Haem-degrading domain"/>
    <property type="match status" value="1"/>
</dbReference>
<proteinExistence type="predicted"/>
<dbReference type="Pfam" id="PF03928">
    <property type="entry name" value="HbpS-like"/>
    <property type="match status" value="1"/>
</dbReference>
<evidence type="ECO:0000256" key="1">
    <source>
        <dbReference type="SAM" id="SignalP"/>
    </source>
</evidence>
<dbReference type="PANTHER" id="PTHR34309">
    <property type="entry name" value="SLR1406 PROTEIN"/>
    <property type="match status" value="1"/>
</dbReference>
<keyword evidence="1" id="KW-0732">Signal</keyword>
<gene>
    <name evidence="2" type="ORF">RAMLITH_07875</name>
</gene>
<evidence type="ECO:0000313" key="3">
    <source>
        <dbReference type="Proteomes" id="UP000521868"/>
    </source>
</evidence>
<dbReference type="InterPro" id="IPR038084">
    <property type="entry name" value="PduO/GlcC-like_sf"/>
</dbReference>
<name>A0A7X6I647_9BURK</name>
<dbReference type="SUPFAM" id="SSF143744">
    <property type="entry name" value="GlcG-like"/>
    <property type="match status" value="1"/>
</dbReference>
<reference evidence="2 3" key="1">
    <citation type="journal article" date="2020" name="Nature">
        <title>Bacterial chemolithoautotrophy via manganese oxidation.</title>
        <authorList>
            <person name="Yu H."/>
            <person name="Leadbetter J.R."/>
        </authorList>
    </citation>
    <scope>NUCLEOTIDE SEQUENCE [LARGE SCALE GENOMIC DNA]</scope>
    <source>
        <strain evidence="2 3">RBP-1</strain>
    </source>
</reference>
<feature type="chain" id="PRO_5030664091" evidence="1">
    <location>
        <begin position="24"/>
        <end position="167"/>
    </location>
</feature>
<organism evidence="2 3">
    <name type="scientific">Ramlibacter lithotrophicus</name>
    <dbReference type="NCBI Taxonomy" id="2606681"/>
    <lineage>
        <taxon>Bacteria</taxon>
        <taxon>Pseudomonadati</taxon>
        <taxon>Pseudomonadota</taxon>
        <taxon>Betaproteobacteria</taxon>
        <taxon>Burkholderiales</taxon>
        <taxon>Comamonadaceae</taxon>
        <taxon>Ramlibacter</taxon>
    </lineage>
</organism>
<dbReference type="InterPro" id="IPR005624">
    <property type="entry name" value="PduO/GlcC-like"/>
</dbReference>
<dbReference type="InterPro" id="IPR052517">
    <property type="entry name" value="GlcG_carb_metab_protein"/>
</dbReference>
<evidence type="ECO:0000313" key="2">
    <source>
        <dbReference type="EMBL" id="NKE65739.1"/>
    </source>
</evidence>
<dbReference type="AlphaFoldDB" id="A0A7X6I647"/>
<accession>A0A7X6I647</accession>
<dbReference type="RefSeq" id="WP_168106830.1">
    <property type="nucleotide sequence ID" value="NZ_VTOX01000002.1"/>
</dbReference>
<feature type="signal peptide" evidence="1">
    <location>
        <begin position="1"/>
        <end position="23"/>
    </location>
</feature>
<keyword evidence="3" id="KW-1185">Reference proteome</keyword>
<dbReference type="PANTHER" id="PTHR34309:SF10">
    <property type="entry name" value="SLR1406 PROTEIN"/>
    <property type="match status" value="1"/>
</dbReference>
<sequence length="167" mass="16788">MTNHFRRLAILAGAALAVAAASAQQATYQVRSITPEAALKAASAALAACQKNGHQVAVAVTDRAGHPLVMLRDRHAGPHTPQTAIGKAYTALSFKLNTTEFVRATQAGQPASGIRDLPGVVAVGGGWPIEGGGSLVAAIGVSGAPGGDADDVCAKAGIAAIRDDLEF</sequence>
<protein>
    <submittedName>
        <fullName evidence="2">Heme-binding protein</fullName>
    </submittedName>
</protein>
<dbReference type="EMBL" id="VTOX01000002">
    <property type="protein sequence ID" value="NKE65739.1"/>
    <property type="molecule type" value="Genomic_DNA"/>
</dbReference>